<evidence type="ECO:0000259" key="4">
    <source>
        <dbReference type="Pfam" id="PF02872"/>
    </source>
</evidence>
<accession>A0A4Y8ZR40</accession>
<evidence type="ECO:0000313" key="5">
    <source>
        <dbReference type="EMBL" id="TFI58498.1"/>
    </source>
</evidence>
<dbReference type="EMBL" id="SPDV01000015">
    <property type="protein sequence ID" value="TFI58498.1"/>
    <property type="molecule type" value="Genomic_DNA"/>
</dbReference>
<dbReference type="Proteomes" id="UP000298213">
    <property type="component" value="Unassembled WGS sequence"/>
</dbReference>
<name>A0A4Y8ZR40_9SPHN</name>
<evidence type="ECO:0000256" key="2">
    <source>
        <dbReference type="RuleBase" id="RU362119"/>
    </source>
</evidence>
<comment type="caution">
    <text evidence="5">The sequence shown here is derived from an EMBL/GenBank/DDBJ whole genome shotgun (WGS) entry which is preliminary data.</text>
</comment>
<dbReference type="AlphaFoldDB" id="A0A4Y8ZR40"/>
<evidence type="ECO:0000256" key="1">
    <source>
        <dbReference type="ARBA" id="ARBA00022729"/>
    </source>
</evidence>
<keyword evidence="2" id="KW-0378">Hydrolase</keyword>
<dbReference type="SUPFAM" id="SSF55816">
    <property type="entry name" value="5'-nucleotidase (syn. UDP-sugar hydrolase), C-terminal domain"/>
    <property type="match status" value="1"/>
</dbReference>
<dbReference type="InterPro" id="IPR004843">
    <property type="entry name" value="Calcineurin-like_PHP"/>
</dbReference>
<sequence length="602" mass="63207">MTGCRAHASDGPQLLEGFEMRLKLFLAAASLLAMSACTTPNGGETGAVTVKIIGLNDFHGNLEAGKLNVEAPGAVGASVRVPAGGAAYLASAVDRLRAENPNNAVVSAGDMIGASPLVSALFLDEPTIAAMNLIRIDYNALGNHEFDKGRSELLRMQNGGCEKHTPRQPCRVDADFAGASFPFLSANTLTETGAPLVQSYGIKTFGSGARAVKVAFIGLTLKEAPSLVTPAGVAGLTFADEADTANALIPQLKAEGADAIVVLIHQGAYTKVPFNDKSCGGLSGDILPILDRLDPAVDVVISGHTHVAYVCDYGKVNKDRPFLLTSAGYGGTIMTDLDLTIDPRTGRVIAKKADNIIVQGEPFSNARGDYPVSDLYPHFSSRQDVASLVARYSAAAAPVAAERVGRLTAPATKAETEWGEQVLGNLIADAQLAATRAPEAGGAEIAFMNAGGVRADLVPAADGTITYGQVFAVQPFGNTLMVKSFTGRQIRAILEQQFDSGTNTADHPNFLNPSASLHYAYDLSRPAGQRILDVTVNGKPLEHERVYRVAMSNFLASGGDNFTAFREGTNQVGGAQDLDALVAYLSRSQPIVPPKTDRVAKR</sequence>
<dbReference type="Pfam" id="PF00149">
    <property type="entry name" value="Metallophos"/>
    <property type="match status" value="1"/>
</dbReference>
<dbReference type="OrthoDB" id="9803927at2"/>
<dbReference type="InterPro" id="IPR006179">
    <property type="entry name" value="5_nucleotidase/apyrase"/>
</dbReference>
<dbReference type="InterPro" id="IPR036907">
    <property type="entry name" value="5'-Nucleotdase_C_sf"/>
</dbReference>
<dbReference type="PANTHER" id="PTHR11575">
    <property type="entry name" value="5'-NUCLEOTIDASE-RELATED"/>
    <property type="match status" value="1"/>
</dbReference>
<dbReference type="Pfam" id="PF02872">
    <property type="entry name" value="5_nucleotid_C"/>
    <property type="match status" value="1"/>
</dbReference>
<keyword evidence="2" id="KW-0547">Nucleotide-binding</keyword>
<dbReference type="GO" id="GO:0009166">
    <property type="term" value="P:nucleotide catabolic process"/>
    <property type="evidence" value="ECO:0007669"/>
    <property type="project" value="InterPro"/>
</dbReference>
<dbReference type="SUPFAM" id="SSF56300">
    <property type="entry name" value="Metallo-dependent phosphatases"/>
    <property type="match status" value="1"/>
</dbReference>
<dbReference type="InterPro" id="IPR008334">
    <property type="entry name" value="5'-Nucleotdase_C"/>
</dbReference>
<dbReference type="Gene3D" id="3.90.780.10">
    <property type="entry name" value="5'-Nucleotidase, C-terminal domain"/>
    <property type="match status" value="1"/>
</dbReference>
<keyword evidence="1" id="KW-0732">Signal</keyword>
<evidence type="ECO:0000259" key="3">
    <source>
        <dbReference type="Pfam" id="PF00149"/>
    </source>
</evidence>
<comment type="similarity">
    <text evidence="2">Belongs to the 5'-nucleotidase family.</text>
</comment>
<organism evidence="5 6">
    <name type="scientific">Sphingomonas parva</name>
    <dbReference type="NCBI Taxonomy" id="2555898"/>
    <lineage>
        <taxon>Bacteria</taxon>
        <taxon>Pseudomonadati</taxon>
        <taxon>Pseudomonadota</taxon>
        <taxon>Alphaproteobacteria</taxon>
        <taxon>Sphingomonadales</taxon>
        <taxon>Sphingomonadaceae</taxon>
        <taxon>Sphingomonas</taxon>
    </lineage>
</organism>
<evidence type="ECO:0000313" key="6">
    <source>
        <dbReference type="Proteomes" id="UP000298213"/>
    </source>
</evidence>
<proteinExistence type="inferred from homology"/>
<keyword evidence="6" id="KW-1185">Reference proteome</keyword>
<gene>
    <name evidence="5" type="ORF">E2493_09595</name>
</gene>
<protein>
    <submittedName>
        <fullName evidence="5">Bifunctional metallophosphatase/5'-nucleotidase</fullName>
    </submittedName>
</protein>
<dbReference type="PANTHER" id="PTHR11575:SF24">
    <property type="entry name" value="5'-NUCLEOTIDASE"/>
    <property type="match status" value="1"/>
</dbReference>
<reference evidence="5 6" key="1">
    <citation type="submission" date="2019-03" db="EMBL/GenBank/DDBJ databases">
        <title>Genome sequence of Sphingomonas sp. 17J27-24.</title>
        <authorList>
            <person name="Kim M."/>
            <person name="Maeng S."/>
            <person name="Sathiyaraj S."/>
        </authorList>
    </citation>
    <scope>NUCLEOTIDE SEQUENCE [LARGE SCALE GENOMIC DNA]</scope>
    <source>
        <strain evidence="5 6">17J27-24</strain>
    </source>
</reference>
<dbReference type="Gene3D" id="3.60.21.10">
    <property type="match status" value="1"/>
</dbReference>
<dbReference type="GO" id="GO:0000166">
    <property type="term" value="F:nucleotide binding"/>
    <property type="evidence" value="ECO:0007669"/>
    <property type="project" value="UniProtKB-KW"/>
</dbReference>
<dbReference type="InterPro" id="IPR029052">
    <property type="entry name" value="Metallo-depent_PP-like"/>
</dbReference>
<feature type="domain" description="Calcineurin-like phosphoesterase" evidence="3">
    <location>
        <begin position="51"/>
        <end position="307"/>
    </location>
</feature>
<dbReference type="PRINTS" id="PR01607">
    <property type="entry name" value="APYRASEFAMLY"/>
</dbReference>
<dbReference type="GO" id="GO:0008768">
    <property type="term" value="F:UDP-sugar diphosphatase activity"/>
    <property type="evidence" value="ECO:0007669"/>
    <property type="project" value="TreeGrafter"/>
</dbReference>
<feature type="domain" description="5'-Nucleotidase C-terminal" evidence="4">
    <location>
        <begin position="404"/>
        <end position="566"/>
    </location>
</feature>
<dbReference type="GO" id="GO:0030288">
    <property type="term" value="C:outer membrane-bounded periplasmic space"/>
    <property type="evidence" value="ECO:0007669"/>
    <property type="project" value="TreeGrafter"/>
</dbReference>
<dbReference type="GO" id="GO:0008253">
    <property type="term" value="F:5'-nucleotidase activity"/>
    <property type="evidence" value="ECO:0007669"/>
    <property type="project" value="TreeGrafter"/>
</dbReference>